<dbReference type="PANTHER" id="PTHR12674">
    <property type="entry name" value="PREFOLDIN SUBUNIT 5"/>
    <property type="match status" value="1"/>
</dbReference>
<organism evidence="4">
    <name type="scientific">Phaffia rhodozyma</name>
    <name type="common">Yeast</name>
    <name type="synonym">Xanthophyllomyces dendrorhous</name>
    <dbReference type="NCBI Taxonomy" id="264483"/>
    <lineage>
        <taxon>Eukaryota</taxon>
        <taxon>Fungi</taxon>
        <taxon>Dikarya</taxon>
        <taxon>Basidiomycota</taxon>
        <taxon>Agaricomycotina</taxon>
        <taxon>Tremellomycetes</taxon>
        <taxon>Cystofilobasidiales</taxon>
        <taxon>Mrakiaceae</taxon>
        <taxon>Phaffia</taxon>
    </lineage>
</organism>
<dbReference type="GO" id="GO:0051082">
    <property type="term" value="F:unfolded protein binding"/>
    <property type="evidence" value="ECO:0007669"/>
    <property type="project" value="InterPro"/>
</dbReference>
<proteinExistence type="inferred from homology"/>
<dbReference type="InterPro" id="IPR011599">
    <property type="entry name" value="PFD_alpha_archaea"/>
</dbReference>
<dbReference type="SUPFAM" id="SSF46579">
    <property type="entry name" value="Prefoldin"/>
    <property type="match status" value="1"/>
</dbReference>
<dbReference type="GO" id="GO:0016272">
    <property type="term" value="C:prefoldin complex"/>
    <property type="evidence" value="ECO:0007669"/>
    <property type="project" value="InterPro"/>
</dbReference>
<evidence type="ECO:0000256" key="2">
    <source>
        <dbReference type="ARBA" id="ARBA00023186"/>
    </source>
</evidence>
<keyword evidence="2" id="KW-0143">Chaperone</keyword>
<dbReference type="GO" id="GO:0005737">
    <property type="term" value="C:cytoplasm"/>
    <property type="evidence" value="ECO:0007669"/>
    <property type="project" value="TreeGrafter"/>
</dbReference>
<dbReference type="FunFam" id="1.10.287.370:FF:000004">
    <property type="entry name" value="Probable prefoldin subunit 5"/>
    <property type="match status" value="1"/>
</dbReference>
<evidence type="ECO:0000256" key="1">
    <source>
        <dbReference type="ARBA" id="ARBA00010048"/>
    </source>
</evidence>
<sequence length="151" mass="17231">MAGPQQQISVQDLDFRQLSEVKKQLDDELEHLTTSFAQLKQAQAKFKSCIADVEEVNPKNQDKPILIPLTSSLYVPGKLTDTENVIVDVGTGYYVSKTRKEALTHYTSKTQFVKKNLDTLQGTIEKKQENVQMVMQLMMQRQQQQQQQEAA</sequence>
<dbReference type="EMBL" id="LN483332">
    <property type="protein sequence ID" value="CED85234.1"/>
    <property type="molecule type" value="Genomic_DNA"/>
</dbReference>
<dbReference type="AlphaFoldDB" id="A0A0F7SWW1"/>
<reference evidence="4" key="1">
    <citation type="submission" date="2014-08" db="EMBL/GenBank/DDBJ databases">
        <authorList>
            <person name="Sharma Rahul"/>
            <person name="Thines Marco"/>
        </authorList>
    </citation>
    <scope>NUCLEOTIDE SEQUENCE</scope>
</reference>
<dbReference type="GO" id="GO:1990115">
    <property type="term" value="P:RNA polymerase III assembly"/>
    <property type="evidence" value="ECO:0007669"/>
    <property type="project" value="TreeGrafter"/>
</dbReference>
<accession>A0A0F7SWW1</accession>
<comment type="similarity">
    <text evidence="1">Belongs to the prefoldin subunit alpha family.</text>
</comment>
<dbReference type="Pfam" id="PF02996">
    <property type="entry name" value="Prefoldin"/>
    <property type="match status" value="1"/>
</dbReference>
<dbReference type="Gene3D" id="1.10.287.370">
    <property type="match status" value="1"/>
</dbReference>
<dbReference type="InterPro" id="IPR009053">
    <property type="entry name" value="Prefoldin"/>
</dbReference>
<dbReference type="GO" id="GO:1990113">
    <property type="term" value="P:RNA polymerase I assembly"/>
    <property type="evidence" value="ECO:0007669"/>
    <property type="project" value="TreeGrafter"/>
</dbReference>
<dbReference type="GO" id="GO:0006457">
    <property type="term" value="P:protein folding"/>
    <property type="evidence" value="ECO:0007669"/>
    <property type="project" value="InterPro"/>
</dbReference>
<protein>
    <submittedName>
        <fullName evidence="4">Prefoldin alpha subunit</fullName>
    </submittedName>
</protein>
<evidence type="ECO:0000256" key="3">
    <source>
        <dbReference type="SAM" id="Coils"/>
    </source>
</evidence>
<feature type="coiled-coil region" evidence="3">
    <location>
        <begin position="15"/>
        <end position="42"/>
    </location>
</feature>
<name>A0A0F7SWW1_PHARH</name>
<dbReference type="NCBIfam" id="TIGR00293">
    <property type="entry name" value="prefoldin subunit alpha"/>
    <property type="match status" value="1"/>
</dbReference>
<dbReference type="HAMAP" id="MF_00308">
    <property type="entry name" value="PfdA"/>
    <property type="match status" value="1"/>
</dbReference>
<dbReference type="CDD" id="cd23157">
    <property type="entry name" value="Prefoldin_5"/>
    <property type="match status" value="1"/>
</dbReference>
<dbReference type="InterPro" id="IPR004127">
    <property type="entry name" value="Prefoldin_subunit_alpha"/>
</dbReference>
<evidence type="ECO:0000313" key="4">
    <source>
        <dbReference type="EMBL" id="CED85234.1"/>
    </source>
</evidence>
<dbReference type="PANTHER" id="PTHR12674:SF2">
    <property type="entry name" value="PREFOLDIN SUBUNIT 5"/>
    <property type="match status" value="1"/>
</dbReference>
<keyword evidence="3" id="KW-0175">Coiled coil</keyword>
<dbReference type="GO" id="GO:1990114">
    <property type="term" value="P:RNA polymerase II core complex assembly"/>
    <property type="evidence" value="ECO:0007669"/>
    <property type="project" value="TreeGrafter"/>
</dbReference>